<sequence>MSFLQRLFKGGGATKKEDFVPTIENEEDNPYTELTLLQHHTDIVRQVFVIDRRRCLSVADDNSAVIWDLLLGIKVAVLTSHTRPITCILLIKSKVHSSPYTLVTGSSDKQIKVWDYEQGLCLQTITEHNTSVKCLLLLQNECFISGGEKLHLWSPDGILLDTYDRVKEEADVKYMIIVRNEKIVATSNREIFVFHVVARQCYVVFHVVARQCYGDTDDIKQELALFLTIPQRREAIKCLVNISETMFAIGCLDGCIYVLSSETYQTILQFTSPEKYKGDHSDYPYSIQDMISADQRFLVAAVGSGFAIFDIKMKKIICKPHISHFSKILHLTFVCNQTLLATSSEDGSIRLWGQIADRQHDTQVFHGVMERFFNKSFGAIDNDMKSNSLPEPVLIGECLAHSGAVNMAVDGGDDVMVSCGVDGLVICWKNAELQKIKRNQIFQKEVLMGSGIV</sequence>
<dbReference type="GO" id="GO:0005765">
    <property type="term" value="C:lysosomal membrane"/>
    <property type="evidence" value="ECO:0007669"/>
    <property type="project" value="TreeGrafter"/>
</dbReference>
<dbReference type="PANTHER" id="PTHR22805">
    <property type="entry name" value="WDR41-RELATED"/>
    <property type="match status" value="1"/>
</dbReference>
<evidence type="ECO:0000256" key="3">
    <source>
        <dbReference type="PROSITE-ProRule" id="PRU00221"/>
    </source>
</evidence>
<dbReference type="Proteomes" id="UP000507470">
    <property type="component" value="Unassembled WGS sequence"/>
</dbReference>
<protein>
    <submittedName>
        <fullName evidence="4">WDR41</fullName>
    </submittedName>
</protein>
<gene>
    <name evidence="4" type="ORF">MCOR_15464</name>
</gene>
<reference evidence="4 5" key="1">
    <citation type="submission" date="2020-06" db="EMBL/GenBank/DDBJ databases">
        <authorList>
            <person name="Li R."/>
            <person name="Bekaert M."/>
        </authorList>
    </citation>
    <scope>NUCLEOTIDE SEQUENCE [LARGE SCALE GENOMIC DNA]</scope>
    <source>
        <strain evidence="5">wild</strain>
    </source>
</reference>
<dbReference type="InterPro" id="IPR040102">
    <property type="entry name" value="WDR41"/>
</dbReference>
<organism evidence="4 5">
    <name type="scientific">Mytilus coruscus</name>
    <name type="common">Sea mussel</name>
    <dbReference type="NCBI Taxonomy" id="42192"/>
    <lineage>
        <taxon>Eukaryota</taxon>
        <taxon>Metazoa</taxon>
        <taxon>Spiralia</taxon>
        <taxon>Lophotrochozoa</taxon>
        <taxon>Mollusca</taxon>
        <taxon>Bivalvia</taxon>
        <taxon>Autobranchia</taxon>
        <taxon>Pteriomorphia</taxon>
        <taxon>Mytilida</taxon>
        <taxon>Mytiloidea</taxon>
        <taxon>Mytilidae</taxon>
        <taxon>Mytilinae</taxon>
        <taxon>Mytilus</taxon>
    </lineage>
</organism>
<evidence type="ECO:0000313" key="5">
    <source>
        <dbReference type="Proteomes" id="UP000507470"/>
    </source>
</evidence>
<evidence type="ECO:0000313" key="4">
    <source>
        <dbReference type="EMBL" id="CAC5379391.1"/>
    </source>
</evidence>
<dbReference type="InterPro" id="IPR015943">
    <property type="entry name" value="WD40/YVTN_repeat-like_dom_sf"/>
</dbReference>
<dbReference type="SMART" id="SM00320">
    <property type="entry name" value="WD40"/>
    <property type="match status" value="6"/>
</dbReference>
<feature type="repeat" description="WD" evidence="3">
    <location>
        <begin position="78"/>
        <end position="124"/>
    </location>
</feature>
<keyword evidence="2" id="KW-0677">Repeat</keyword>
<dbReference type="OrthoDB" id="273067at2759"/>
<dbReference type="EMBL" id="CACVKT020002708">
    <property type="protein sequence ID" value="CAC5379391.1"/>
    <property type="molecule type" value="Genomic_DNA"/>
</dbReference>
<dbReference type="PROSITE" id="PS50294">
    <property type="entry name" value="WD_REPEATS_REGION"/>
    <property type="match status" value="1"/>
</dbReference>
<dbReference type="Pfam" id="PF25178">
    <property type="entry name" value="Beta-prop_WDR41"/>
    <property type="match status" value="1"/>
</dbReference>
<feature type="repeat" description="WD" evidence="3">
    <location>
        <begin position="321"/>
        <end position="352"/>
    </location>
</feature>
<dbReference type="Gene3D" id="2.130.10.10">
    <property type="entry name" value="YVTN repeat-like/Quinoprotein amine dehydrogenase"/>
    <property type="match status" value="2"/>
</dbReference>
<dbReference type="PRINTS" id="PR00320">
    <property type="entry name" value="GPROTEINBRPT"/>
</dbReference>
<proteinExistence type="predicted"/>
<dbReference type="PANTHER" id="PTHR22805:SF2">
    <property type="entry name" value="WD REPEAT-CONTAINING PROTEIN 41"/>
    <property type="match status" value="1"/>
</dbReference>
<dbReference type="SUPFAM" id="SSF50978">
    <property type="entry name" value="WD40 repeat-like"/>
    <property type="match status" value="1"/>
</dbReference>
<keyword evidence="1 3" id="KW-0853">WD repeat</keyword>
<evidence type="ECO:0000256" key="2">
    <source>
        <dbReference type="ARBA" id="ARBA00022737"/>
    </source>
</evidence>
<accession>A0A6J8B7G9</accession>
<dbReference type="InterPro" id="IPR036322">
    <property type="entry name" value="WD40_repeat_dom_sf"/>
</dbReference>
<dbReference type="PROSITE" id="PS50082">
    <property type="entry name" value="WD_REPEATS_2"/>
    <property type="match status" value="2"/>
</dbReference>
<keyword evidence="5" id="KW-1185">Reference proteome</keyword>
<dbReference type="InterPro" id="IPR020472">
    <property type="entry name" value="WD40_PAC1"/>
</dbReference>
<evidence type="ECO:0000256" key="1">
    <source>
        <dbReference type="ARBA" id="ARBA00022574"/>
    </source>
</evidence>
<dbReference type="AlphaFoldDB" id="A0A6J8B7G9"/>
<dbReference type="InterPro" id="IPR001680">
    <property type="entry name" value="WD40_rpt"/>
</dbReference>
<dbReference type="GO" id="GO:0010506">
    <property type="term" value="P:regulation of autophagy"/>
    <property type="evidence" value="ECO:0007669"/>
    <property type="project" value="InterPro"/>
</dbReference>
<name>A0A6J8B7G9_MYTCO</name>